<evidence type="ECO:0000256" key="1">
    <source>
        <dbReference type="SAM" id="MobiDB-lite"/>
    </source>
</evidence>
<name>A0ABW0BIC3_9ACTN</name>
<dbReference type="RefSeq" id="WP_378589831.1">
    <property type="nucleotide sequence ID" value="NZ_JBHSKD010000009.1"/>
</dbReference>
<dbReference type="Proteomes" id="UP001596087">
    <property type="component" value="Unassembled WGS sequence"/>
</dbReference>
<keyword evidence="2" id="KW-0812">Transmembrane</keyword>
<feature type="transmembrane region" description="Helical" evidence="2">
    <location>
        <begin position="16"/>
        <end position="39"/>
    </location>
</feature>
<keyword evidence="4" id="KW-1185">Reference proteome</keyword>
<dbReference type="EMBL" id="JBHSKD010000009">
    <property type="protein sequence ID" value="MFC5177084.1"/>
    <property type="molecule type" value="Genomic_DNA"/>
</dbReference>
<protein>
    <submittedName>
        <fullName evidence="3">Uncharacterized protein</fullName>
    </submittedName>
</protein>
<accession>A0ABW0BIC3</accession>
<evidence type="ECO:0000313" key="3">
    <source>
        <dbReference type="EMBL" id="MFC5177084.1"/>
    </source>
</evidence>
<keyword evidence="2" id="KW-1133">Transmembrane helix</keyword>
<feature type="compositionally biased region" description="Low complexity" evidence="1">
    <location>
        <begin position="61"/>
        <end position="71"/>
    </location>
</feature>
<reference evidence="4" key="1">
    <citation type="journal article" date="2019" name="Int. J. Syst. Evol. Microbiol.">
        <title>The Global Catalogue of Microorganisms (GCM) 10K type strain sequencing project: providing services to taxonomists for standard genome sequencing and annotation.</title>
        <authorList>
            <consortium name="The Broad Institute Genomics Platform"/>
            <consortium name="The Broad Institute Genome Sequencing Center for Infectious Disease"/>
            <person name="Wu L."/>
            <person name="Ma J."/>
        </authorList>
    </citation>
    <scope>NUCLEOTIDE SEQUENCE [LARGE SCALE GENOMIC DNA]</scope>
    <source>
        <strain evidence="4">DFY41</strain>
    </source>
</reference>
<evidence type="ECO:0000256" key="2">
    <source>
        <dbReference type="SAM" id="Phobius"/>
    </source>
</evidence>
<sequence>MDPRVTEIYGQDPHGVGWWVAFLTVAVVLTFVLIGIFLIGVTKAYETSDDEAPAPEPVPLDGPDDAAAPAAVGAGADTHLTGVG</sequence>
<comment type="caution">
    <text evidence="3">The sequence shown here is derived from an EMBL/GenBank/DDBJ whole genome shotgun (WGS) entry which is preliminary data.</text>
</comment>
<keyword evidence="2" id="KW-0472">Membrane</keyword>
<organism evidence="3 4">
    <name type="scientific">Nocardioides taihuensis</name>
    <dbReference type="NCBI Taxonomy" id="1835606"/>
    <lineage>
        <taxon>Bacteria</taxon>
        <taxon>Bacillati</taxon>
        <taxon>Actinomycetota</taxon>
        <taxon>Actinomycetes</taxon>
        <taxon>Propionibacteriales</taxon>
        <taxon>Nocardioidaceae</taxon>
        <taxon>Nocardioides</taxon>
    </lineage>
</organism>
<proteinExistence type="predicted"/>
<evidence type="ECO:0000313" key="4">
    <source>
        <dbReference type="Proteomes" id="UP001596087"/>
    </source>
</evidence>
<feature type="region of interest" description="Disordered" evidence="1">
    <location>
        <begin position="48"/>
        <end position="71"/>
    </location>
</feature>
<gene>
    <name evidence="3" type="ORF">ACFPGP_10400</name>
</gene>